<gene>
    <name evidence="1" type="ORF">QBC46DRAFT_157778</name>
</gene>
<dbReference type="PANTHER" id="PTHR39401">
    <property type="entry name" value="SNOAL-LIKE DOMAIN-CONTAINING PROTEIN"/>
    <property type="match status" value="1"/>
</dbReference>
<accession>A0AAN6NIE7</accession>
<keyword evidence="2" id="KW-1185">Reference proteome</keyword>
<comment type="caution">
    <text evidence="1">The sequence shown here is derived from an EMBL/GenBank/DDBJ whole genome shotgun (WGS) entry which is preliminary data.</text>
</comment>
<organism evidence="1 2">
    <name type="scientific">Diplogelasinospora grovesii</name>
    <dbReference type="NCBI Taxonomy" id="303347"/>
    <lineage>
        <taxon>Eukaryota</taxon>
        <taxon>Fungi</taxon>
        <taxon>Dikarya</taxon>
        <taxon>Ascomycota</taxon>
        <taxon>Pezizomycotina</taxon>
        <taxon>Sordariomycetes</taxon>
        <taxon>Sordariomycetidae</taxon>
        <taxon>Sordariales</taxon>
        <taxon>Diplogelasinosporaceae</taxon>
        <taxon>Diplogelasinospora</taxon>
    </lineage>
</organism>
<evidence type="ECO:0008006" key="3">
    <source>
        <dbReference type="Google" id="ProtNLM"/>
    </source>
</evidence>
<protein>
    <recommendedName>
        <fullName evidence="3">SnoaL-like domain-containing protein</fullName>
    </recommendedName>
</protein>
<reference evidence="2" key="1">
    <citation type="journal article" date="2023" name="Mol. Phylogenet. Evol.">
        <title>Genome-scale phylogeny and comparative genomics of the fungal order Sordariales.</title>
        <authorList>
            <person name="Hensen N."/>
            <person name="Bonometti L."/>
            <person name="Westerberg I."/>
            <person name="Brannstrom I.O."/>
            <person name="Guillou S."/>
            <person name="Cros-Aarteil S."/>
            <person name="Calhoun S."/>
            <person name="Haridas S."/>
            <person name="Kuo A."/>
            <person name="Mondo S."/>
            <person name="Pangilinan J."/>
            <person name="Riley R."/>
            <person name="LaButti K."/>
            <person name="Andreopoulos B."/>
            <person name="Lipzen A."/>
            <person name="Chen C."/>
            <person name="Yan M."/>
            <person name="Daum C."/>
            <person name="Ng V."/>
            <person name="Clum A."/>
            <person name="Steindorff A."/>
            <person name="Ohm R.A."/>
            <person name="Martin F."/>
            <person name="Silar P."/>
            <person name="Natvig D.O."/>
            <person name="Lalanne C."/>
            <person name="Gautier V."/>
            <person name="Ament-Velasquez S.L."/>
            <person name="Kruys A."/>
            <person name="Hutchinson M.I."/>
            <person name="Powell A.J."/>
            <person name="Barry K."/>
            <person name="Miller A.N."/>
            <person name="Grigoriev I.V."/>
            <person name="Debuchy R."/>
            <person name="Gladieux P."/>
            <person name="Hiltunen Thoren M."/>
            <person name="Johannesson H."/>
        </authorList>
    </citation>
    <scope>NUCLEOTIDE SEQUENCE [LARGE SCALE GENOMIC DNA]</scope>
    <source>
        <strain evidence="2">CBS 340.73</strain>
    </source>
</reference>
<evidence type="ECO:0000313" key="2">
    <source>
        <dbReference type="Proteomes" id="UP001303473"/>
    </source>
</evidence>
<proteinExistence type="predicted"/>
<evidence type="ECO:0000313" key="1">
    <source>
        <dbReference type="EMBL" id="KAK3944648.1"/>
    </source>
</evidence>
<dbReference type="EMBL" id="MU853758">
    <property type="protein sequence ID" value="KAK3944648.1"/>
    <property type="molecule type" value="Genomic_DNA"/>
</dbReference>
<dbReference type="Proteomes" id="UP001303473">
    <property type="component" value="Unassembled WGS sequence"/>
</dbReference>
<name>A0AAN6NIE7_9PEZI</name>
<dbReference type="AlphaFoldDB" id="A0AAN6NIE7"/>
<dbReference type="PANTHER" id="PTHR39401:SF1">
    <property type="entry name" value="SNOAL-LIKE DOMAIN-CONTAINING PROTEIN"/>
    <property type="match status" value="1"/>
</dbReference>
<sequence>MTATPSETSSSSYTPLSGYPTSTQLLDDSVKSFFREFYAVSDTPGSIDAWVDFFGDADNATTTTTCVVGNDVAHGKDELRKLREKMWVKVSARKHTLSRIFPATNFTTTTTTSSESDECEVMLLGSVVYKLKPTPTPTPTPTGGTEEELTKTVDWVAHAHIRRSGHKEGEGRRWRFVYYRVYLQT</sequence>